<keyword evidence="2" id="KW-1185">Reference proteome</keyword>
<evidence type="ECO:0000313" key="2">
    <source>
        <dbReference type="Proteomes" id="UP000281406"/>
    </source>
</evidence>
<dbReference type="InterPro" id="IPR016197">
    <property type="entry name" value="Chromo-like_dom_sf"/>
</dbReference>
<evidence type="ECO:0000313" key="1">
    <source>
        <dbReference type="EMBL" id="ROL55332.1"/>
    </source>
</evidence>
<sequence>MSGQQWEYPPKGEGLKQMVQYIYHNKKLPEPLSDVFTEDLKEEDIPKHLIPEEEFCSQCPGPVRLSAPVLITRSAKVAMLTGVVTGGWAVILCPCGVVYSVKFLIRAESPRDFSDMLFSWKHMPNICIYDFARGLATHANVRRPEAMPFAPFEGLLAEDTEDNLRAALSGTLTVSLPWLNEKKLDEDVSCHPVTGSSDHYALYDKFHESNSKDVRDSLRKIQIVPELAGSVNTQAAEQLFSGMRKNNYFLNMMSPTTHMFFVRNILHIQNEEKNKSMLKKIQKGHSKTTVNLQKDSLGRLVVDKENRGPERTRLHMIKPTKACWGKPLTRSQRKLVTQALSVSEDDEVAYVGSTVIKQKDFTTLTEHSEVEGSEYLSKSAQRMDQQDEQVMATARAVQALVAQVAELSTQVLHLSSPTAPAPPSVLHSLASTQQEPRIPAPERYGGEPDACRAFDRVQQEIYSLDLPTTLNGLIELTLRVDGRLHERAERRKPVARLEELDGVGVSGDNTVDWEGYGPEERSWVPARDILDHSLIDDYNLQVGSPGSARRRS</sequence>
<gene>
    <name evidence="1" type="ORF">DPX16_22808</name>
</gene>
<dbReference type="Proteomes" id="UP000281406">
    <property type="component" value="Unassembled WGS sequence"/>
</dbReference>
<dbReference type="PANTHER" id="PTHR17609:SF3">
    <property type="entry name" value="SAP DOMAIN-CONTAINING PROTEIN"/>
    <property type="match status" value="1"/>
</dbReference>
<accession>A0A3N0ZAJ7</accession>
<dbReference type="PANTHER" id="PTHR17609">
    <property type="entry name" value="HMG DOMAIN-CONTAINING PROTEIN 3"/>
    <property type="match status" value="1"/>
</dbReference>
<dbReference type="EMBL" id="RJVU01001088">
    <property type="protein sequence ID" value="ROL55332.1"/>
    <property type="molecule type" value="Genomic_DNA"/>
</dbReference>
<reference evidence="1 2" key="1">
    <citation type="submission" date="2018-10" db="EMBL/GenBank/DDBJ databases">
        <title>Genome assembly for a Yunnan-Guizhou Plateau 3E fish, Anabarilius grahami (Regan), and its evolutionary and genetic applications.</title>
        <authorList>
            <person name="Jiang W."/>
        </authorList>
    </citation>
    <scope>NUCLEOTIDE SEQUENCE [LARGE SCALE GENOMIC DNA]</scope>
    <source>
        <strain evidence="1">AG-KIZ</strain>
        <tissue evidence="1">Muscle</tissue>
    </source>
</reference>
<organism evidence="1 2">
    <name type="scientific">Anabarilius grahami</name>
    <name type="common">Kanglang fish</name>
    <name type="synonym">Barilius grahami</name>
    <dbReference type="NCBI Taxonomy" id="495550"/>
    <lineage>
        <taxon>Eukaryota</taxon>
        <taxon>Metazoa</taxon>
        <taxon>Chordata</taxon>
        <taxon>Craniata</taxon>
        <taxon>Vertebrata</taxon>
        <taxon>Euteleostomi</taxon>
        <taxon>Actinopterygii</taxon>
        <taxon>Neopterygii</taxon>
        <taxon>Teleostei</taxon>
        <taxon>Ostariophysi</taxon>
        <taxon>Cypriniformes</taxon>
        <taxon>Xenocyprididae</taxon>
        <taxon>Xenocypridinae</taxon>
        <taxon>Xenocypridinae incertae sedis</taxon>
        <taxon>Anabarilius</taxon>
    </lineage>
</organism>
<dbReference type="InterPro" id="IPR039598">
    <property type="entry name" value="HMGXB3"/>
</dbReference>
<comment type="caution">
    <text evidence="1">The sequence shown here is derived from an EMBL/GenBank/DDBJ whole genome shotgun (WGS) entry which is preliminary data.</text>
</comment>
<dbReference type="OrthoDB" id="8948380at2759"/>
<dbReference type="SUPFAM" id="SSF54160">
    <property type="entry name" value="Chromo domain-like"/>
    <property type="match status" value="1"/>
</dbReference>
<name>A0A3N0ZAJ7_ANAGA</name>
<proteinExistence type="predicted"/>
<dbReference type="AlphaFoldDB" id="A0A3N0ZAJ7"/>
<protein>
    <recommendedName>
        <fullName evidence="3">Chromo domain-containing protein</fullName>
    </recommendedName>
</protein>
<evidence type="ECO:0008006" key="3">
    <source>
        <dbReference type="Google" id="ProtNLM"/>
    </source>
</evidence>
<dbReference type="Gene3D" id="2.40.50.40">
    <property type="match status" value="1"/>
</dbReference>